<evidence type="ECO:0000313" key="2">
    <source>
        <dbReference type="EMBL" id="MBB6038027.1"/>
    </source>
</evidence>
<keyword evidence="1" id="KW-0472">Membrane</keyword>
<dbReference type="Proteomes" id="UP000548476">
    <property type="component" value="Unassembled WGS sequence"/>
</dbReference>
<evidence type="ECO:0000313" key="3">
    <source>
        <dbReference type="Proteomes" id="UP000548476"/>
    </source>
</evidence>
<keyword evidence="3" id="KW-1185">Reference proteome</keyword>
<evidence type="ECO:0000256" key="1">
    <source>
        <dbReference type="SAM" id="Phobius"/>
    </source>
</evidence>
<keyword evidence="1" id="KW-1133">Transmembrane helix</keyword>
<sequence>MLYPATPFMSQWPDKFVLKASTRDTAHVLIATVASRTGPKPDGPALFSEASVSGSHLSGTILSNTVSWKTFLDGEGTTMLCLMCRKEIPLGAERVCGDCWPAYYAEIERKYYREQKAKAARAGGCAVVVMAAAGLPGLLAAAWFLFS</sequence>
<name>A0A841FXE8_9ACTN</name>
<gene>
    <name evidence="2" type="ORF">HNR73_005907</name>
</gene>
<accession>A0A841FXE8</accession>
<organism evidence="2 3">
    <name type="scientific">Phytomonospora endophytica</name>
    <dbReference type="NCBI Taxonomy" id="714109"/>
    <lineage>
        <taxon>Bacteria</taxon>
        <taxon>Bacillati</taxon>
        <taxon>Actinomycetota</taxon>
        <taxon>Actinomycetes</taxon>
        <taxon>Micromonosporales</taxon>
        <taxon>Micromonosporaceae</taxon>
        <taxon>Phytomonospora</taxon>
    </lineage>
</organism>
<feature type="transmembrane region" description="Helical" evidence="1">
    <location>
        <begin position="119"/>
        <end position="146"/>
    </location>
</feature>
<dbReference type="RefSeq" id="WP_184790823.1">
    <property type="nucleotide sequence ID" value="NZ_BONT01000066.1"/>
</dbReference>
<comment type="caution">
    <text evidence="2">The sequence shown here is derived from an EMBL/GenBank/DDBJ whole genome shotgun (WGS) entry which is preliminary data.</text>
</comment>
<reference evidence="2 3" key="1">
    <citation type="submission" date="2020-08" db="EMBL/GenBank/DDBJ databases">
        <title>Genomic Encyclopedia of Type Strains, Phase IV (KMG-IV): sequencing the most valuable type-strain genomes for metagenomic binning, comparative biology and taxonomic classification.</title>
        <authorList>
            <person name="Goeker M."/>
        </authorList>
    </citation>
    <scope>NUCLEOTIDE SEQUENCE [LARGE SCALE GENOMIC DNA]</scope>
    <source>
        <strain evidence="2 3">YIM 65646</strain>
    </source>
</reference>
<keyword evidence="1" id="KW-0812">Transmembrane</keyword>
<dbReference type="EMBL" id="JACHGT010000014">
    <property type="protein sequence ID" value="MBB6038027.1"/>
    <property type="molecule type" value="Genomic_DNA"/>
</dbReference>
<proteinExistence type="predicted"/>
<protein>
    <submittedName>
        <fullName evidence="2">Uncharacterized protein</fullName>
    </submittedName>
</protein>
<dbReference type="AlphaFoldDB" id="A0A841FXE8"/>